<organism evidence="2 3">
    <name type="scientific">Leptidea sinapis</name>
    <dbReference type="NCBI Taxonomy" id="189913"/>
    <lineage>
        <taxon>Eukaryota</taxon>
        <taxon>Metazoa</taxon>
        <taxon>Ecdysozoa</taxon>
        <taxon>Arthropoda</taxon>
        <taxon>Hexapoda</taxon>
        <taxon>Insecta</taxon>
        <taxon>Pterygota</taxon>
        <taxon>Neoptera</taxon>
        <taxon>Endopterygota</taxon>
        <taxon>Lepidoptera</taxon>
        <taxon>Glossata</taxon>
        <taxon>Ditrysia</taxon>
        <taxon>Papilionoidea</taxon>
        <taxon>Pieridae</taxon>
        <taxon>Dismorphiinae</taxon>
        <taxon>Leptidea</taxon>
    </lineage>
</organism>
<evidence type="ECO:0000256" key="1">
    <source>
        <dbReference type="SAM" id="MobiDB-lite"/>
    </source>
</evidence>
<sequence length="243" mass="28237">MDKKGTIQSKTKKAKRFSVMPAPSSSTARTMKEPLQPKPRSKTVMEFDSTSKSETTDFHATYQQVAFDQFLRTMLEDCLIDDKIKREENEIDIQMAQLSGRLMETIHQMEKTNRHCSKFYDLTEQSDVQSVMKNLATTEQACLDRIETKNVDFGYNKESGHKQLLDAVNDAIDGLEQIKKHSNLDMDKFKEFEKTRKSLDDLGKDRFDLSTLKDEFDEKFPDYSQKLIKEVSDKIEEMMNDDL</sequence>
<dbReference type="EMBL" id="FZQP02000870">
    <property type="protein sequence ID" value="VVC90784.1"/>
    <property type="molecule type" value="Genomic_DNA"/>
</dbReference>
<protein>
    <submittedName>
        <fullName evidence="2">Uncharacterized protein</fullName>
    </submittedName>
</protein>
<evidence type="ECO:0000313" key="2">
    <source>
        <dbReference type="EMBL" id="VVC90784.1"/>
    </source>
</evidence>
<accession>A0A5E4Q0N6</accession>
<dbReference type="Proteomes" id="UP000324832">
    <property type="component" value="Unassembled WGS sequence"/>
</dbReference>
<gene>
    <name evidence="2" type="ORF">LSINAPIS_LOCUS3618</name>
</gene>
<reference evidence="2 3" key="1">
    <citation type="submission" date="2017-07" db="EMBL/GenBank/DDBJ databases">
        <authorList>
            <person name="Talla V."/>
            <person name="Backstrom N."/>
        </authorList>
    </citation>
    <scope>NUCLEOTIDE SEQUENCE [LARGE SCALE GENOMIC DNA]</scope>
</reference>
<dbReference type="AlphaFoldDB" id="A0A5E4Q0N6"/>
<proteinExistence type="predicted"/>
<evidence type="ECO:0000313" key="3">
    <source>
        <dbReference type="Proteomes" id="UP000324832"/>
    </source>
</evidence>
<keyword evidence="3" id="KW-1185">Reference proteome</keyword>
<name>A0A5E4Q0N6_9NEOP</name>
<feature type="region of interest" description="Disordered" evidence="1">
    <location>
        <begin position="1"/>
        <end position="45"/>
    </location>
</feature>